<dbReference type="RefSeq" id="WP_029909280.1">
    <property type="nucleotide sequence ID" value="NZ_AP020335.1"/>
</dbReference>
<proteinExistence type="predicted"/>
<dbReference type="CDD" id="cd00158">
    <property type="entry name" value="RHOD"/>
    <property type="match status" value="1"/>
</dbReference>
<evidence type="ECO:0000259" key="2">
    <source>
        <dbReference type="PROSITE" id="PS50206"/>
    </source>
</evidence>
<dbReference type="EMBL" id="JMIU01000001">
    <property type="protein sequence ID" value="KDN95303.1"/>
    <property type="molecule type" value="Genomic_DNA"/>
</dbReference>
<dbReference type="PROSITE" id="PS50206">
    <property type="entry name" value="RHODANESE_3"/>
    <property type="match status" value="1"/>
</dbReference>
<dbReference type="SUPFAM" id="SSF52821">
    <property type="entry name" value="Rhodanese/Cell cycle control phosphatase"/>
    <property type="match status" value="1"/>
</dbReference>
<dbReference type="InterPro" id="IPR036873">
    <property type="entry name" value="Rhodanese-like_dom_sf"/>
</dbReference>
<dbReference type="Proteomes" id="UP000027341">
    <property type="component" value="Unassembled WGS sequence"/>
</dbReference>
<keyword evidence="3" id="KW-0808">Transferase</keyword>
<keyword evidence="1" id="KW-0732">Signal</keyword>
<dbReference type="STRING" id="28885.EI16_03095"/>
<dbReference type="InterPro" id="IPR001763">
    <property type="entry name" value="Rhodanese-like_dom"/>
</dbReference>
<dbReference type="GO" id="GO:0016740">
    <property type="term" value="F:transferase activity"/>
    <property type="evidence" value="ECO:0007669"/>
    <property type="project" value="UniProtKB-KW"/>
</dbReference>
<feature type="domain" description="Rhodanese" evidence="2">
    <location>
        <begin position="109"/>
        <end position="225"/>
    </location>
</feature>
<evidence type="ECO:0000256" key="1">
    <source>
        <dbReference type="SAM" id="SignalP"/>
    </source>
</evidence>
<dbReference type="AlphaFoldDB" id="A0A066ZNC0"/>
<dbReference type="Pfam" id="PF00581">
    <property type="entry name" value="Rhodanese"/>
    <property type="match status" value="1"/>
</dbReference>
<keyword evidence="4" id="KW-1185">Reference proteome</keyword>
<dbReference type="SMART" id="SM00450">
    <property type="entry name" value="RHOD"/>
    <property type="match status" value="1"/>
</dbReference>
<organism evidence="3 4">
    <name type="scientific">Hydrogenovibrio marinus</name>
    <dbReference type="NCBI Taxonomy" id="28885"/>
    <lineage>
        <taxon>Bacteria</taxon>
        <taxon>Pseudomonadati</taxon>
        <taxon>Pseudomonadota</taxon>
        <taxon>Gammaproteobacteria</taxon>
        <taxon>Thiotrichales</taxon>
        <taxon>Piscirickettsiaceae</taxon>
        <taxon>Hydrogenovibrio</taxon>
    </lineage>
</organism>
<evidence type="ECO:0000313" key="4">
    <source>
        <dbReference type="Proteomes" id="UP000027341"/>
    </source>
</evidence>
<dbReference type="Gene3D" id="3.40.250.10">
    <property type="entry name" value="Rhodanese-like domain"/>
    <property type="match status" value="1"/>
</dbReference>
<name>A0A066ZNC0_HYDMR</name>
<feature type="chain" id="PRO_5001632353" evidence="1">
    <location>
        <begin position="23"/>
        <end position="226"/>
    </location>
</feature>
<sequence>MARRIVLIITAAVMLFTTPAWAADASKADNKADLKVKITRDISSFTVMHNGKPVVIQRNQNQQNTIVKDYALTSRVCPPFCIQPMHLLPGVETIGELEMLNYIKRASKGDPNLLIIDSRTPDWVAKGTIPTSINIPWTQLYQQASNYEPMVVEGILTDRFGATVHDGIWNFSNVKDLVFFCNGPWCGQSPTNIKALVSMGYPAHKLHWYRGGMQSWHAFGLTTVTP</sequence>
<protein>
    <submittedName>
        <fullName evidence="3">Sulfurtransferase</fullName>
    </submittedName>
</protein>
<accession>A0A066ZNC0</accession>
<comment type="caution">
    <text evidence="3">The sequence shown here is derived from an EMBL/GenBank/DDBJ whole genome shotgun (WGS) entry which is preliminary data.</text>
</comment>
<gene>
    <name evidence="3" type="ORF">EI16_03095</name>
</gene>
<evidence type="ECO:0000313" key="3">
    <source>
        <dbReference type="EMBL" id="KDN95303.1"/>
    </source>
</evidence>
<feature type="signal peptide" evidence="1">
    <location>
        <begin position="1"/>
        <end position="22"/>
    </location>
</feature>
<reference evidence="3 4" key="1">
    <citation type="submission" date="2014-04" db="EMBL/GenBank/DDBJ databases">
        <title>Draft genome sequence of Hydrogenovibrio marinus MH-110, a model organism for aerobic H2 metabolism.</title>
        <authorList>
            <person name="Cha H.J."/>
            <person name="Jo B.H."/>
            <person name="Hwang B.H."/>
        </authorList>
    </citation>
    <scope>NUCLEOTIDE SEQUENCE [LARGE SCALE GENOMIC DNA]</scope>
    <source>
        <strain evidence="3 4">MH-110</strain>
    </source>
</reference>